<dbReference type="EMBL" id="GG662608">
    <property type="protein sequence ID" value="EWS73159.1"/>
    <property type="molecule type" value="Genomic_DNA"/>
</dbReference>
<gene>
    <name evidence="1" type="ORF">TTHERM_000310579</name>
</gene>
<reference evidence="2" key="1">
    <citation type="journal article" date="2006" name="PLoS Biol.">
        <title>Macronuclear genome sequence of the ciliate Tetrahymena thermophila, a model eukaryote.</title>
        <authorList>
            <person name="Eisen J.A."/>
            <person name="Coyne R.S."/>
            <person name="Wu M."/>
            <person name="Wu D."/>
            <person name="Thiagarajan M."/>
            <person name="Wortman J.R."/>
            <person name="Badger J.H."/>
            <person name="Ren Q."/>
            <person name="Amedeo P."/>
            <person name="Jones K.M."/>
            <person name="Tallon L.J."/>
            <person name="Delcher A.L."/>
            <person name="Salzberg S.L."/>
            <person name="Silva J.C."/>
            <person name="Haas B.J."/>
            <person name="Majoros W.H."/>
            <person name="Farzad M."/>
            <person name="Carlton J.M."/>
            <person name="Smith R.K. Jr."/>
            <person name="Garg J."/>
            <person name="Pearlman R.E."/>
            <person name="Karrer K.M."/>
            <person name="Sun L."/>
            <person name="Manning G."/>
            <person name="Elde N.C."/>
            <person name="Turkewitz A.P."/>
            <person name="Asai D.J."/>
            <person name="Wilkes D.E."/>
            <person name="Wang Y."/>
            <person name="Cai H."/>
            <person name="Collins K."/>
            <person name="Stewart B.A."/>
            <person name="Lee S.R."/>
            <person name="Wilamowska K."/>
            <person name="Weinberg Z."/>
            <person name="Ruzzo W.L."/>
            <person name="Wloga D."/>
            <person name="Gaertig J."/>
            <person name="Frankel J."/>
            <person name="Tsao C.-C."/>
            <person name="Gorovsky M.A."/>
            <person name="Keeling P.J."/>
            <person name="Waller R.F."/>
            <person name="Patron N.J."/>
            <person name="Cherry J.M."/>
            <person name="Stover N.A."/>
            <person name="Krieger C.J."/>
            <person name="del Toro C."/>
            <person name="Ryder H.F."/>
            <person name="Williamson S.C."/>
            <person name="Barbeau R.A."/>
            <person name="Hamilton E.P."/>
            <person name="Orias E."/>
        </authorList>
    </citation>
    <scope>NUCLEOTIDE SEQUENCE [LARGE SCALE GENOMIC DNA]</scope>
    <source>
        <strain evidence="2">SB210</strain>
    </source>
</reference>
<dbReference type="Proteomes" id="UP000009168">
    <property type="component" value="Unassembled WGS sequence"/>
</dbReference>
<protein>
    <submittedName>
        <fullName evidence="1">Uncharacterized protein</fullName>
    </submittedName>
</protein>
<evidence type="ECO:0000313" key="2">
    <source>
        <dbReference type="Proteomes" id="UP000009168"/>
    </source>
</evidence>
<name>W7XIB8_TETTS</name>
<evidence type="ECO:0000313" key="1">
    <source>
        <dbReference type="EMBL" id="EWS73159.1"/>
    </source>
</evidence>
<dbReference type="KEGG" id="tet:TTHERM_000310579"/>
<keyword evidence="2" id="KW-1185">Reference proteome</keyword>
<organism evidence="1 2">
    <name type="scientific">Tetrahymena thermophila (strain SB210)</name>
    <dbReference type="NCBI Taxonomy" id="312017"/>
    <lineage>
        <taxon>Eukaryota</taxon>
        <taxon>Sar</taxon>
        <taxon>Alveolata</taxon>
        <taxon>Ciliophora</taxon>
        <taxon>Intramacronucleata</taxon>
        <taxon>Oligohymenophorea</taxon>
        <taxon>Hymenostomatida</taxon>
        <taxon>Tetrahymenina</taxon>
        <taxon>Tetrahymenidae</taxon>
        <taxon>Tetrahymena</taxon>
    </lineage>
</organism>
<dbReference type="RefSeq" id="XP_012654346.1">
    <property type="nucleotide sequence ID" value="XM_012798892.1"/>
</dbReference>
<proteinExistence type="predicted"/>
<dbReference type="AlphaFoldDB" id="W7XIB8"/>
<dbReference type="InParanoid" id="W7XIB8"/>
<sequence>MKCNWKTYYYLQTNSLGYNSLKVTFFLLNHHQHSKNNHFNDKIHYIIHNSFLEEPLLNKVFVLFLFNASVFPLMYLKNIELQASFCCSNLQSYISVILQTAASQENCLNILKFFIVNSYYQSRYCGFGHPLINLISKCCDLYNNYSSLVQYYQLFLHLKHFKDFHYFNLHKAQIFFFQQILNKFLFHFQSLGFDQKFDFFVKGRFNLLDSYYQFNHIAYLLIYNQLFIEENILIMILVQRAFSQNSMVLFYSRIEINIIVNECTPFKIITLIRYIYFFPNQQIIYMDNIFQDKIQNLSLKFCILWNEQKIYFKIHSNYN</sequence>
<dbReference type="GeneID" id="24438347"/>
<accession>W7XIB8</accession>